<name>A0AAW8HE59_9ENTR</name>
<dbReference type="AlphaFoldDB" id="A0AAW8HE59"/>
<sequence>MDLSAKPEQLKISDFYNVQIKKPESIVVTPSLEETMSTFPAWKLNKDSNIFIFSVSCGDSIDRYIKDILPRIQKGEPFLLANFLRHDADLNVWTRIFKLKLVYRMVLVTKIFQDSYKKGRKFSMESIHKVIDSYLSSVPLEQVYSAYDTRQAGASGVLTTVALQRIYNVTATPVVTKLK</sequence>
<organism evidence="1 2">
    <name type="scientific">Enterobacter soli</name>
    <dbReference type="NCBI Taxonomy" id="885040"/>
    <lineage>
        <taxon>Bacteria</taxon>
        <taxon>Pseudomonadati</taxon>
        <taxon>Pseudomonadota</taxon>
        <taxon>Gammaproteobacteria</taxon>
        <taxon>Enterobacterales</taxon>
        <taxon>Enterobacteriaceae</taxon>
        <taxon>Enterobacter</taxon>
    </lineage>
</organism>
<dbReference type="Proteomes" id="UP001225042">
    <property type="component" value="Unassembled WGS sequence"/>
</dbReference>
<evidence type="ECO:0000313" key="2">
    <source>
        <dbReference type="Proteomes" id="UP001225042"/>
    </source>
</evidence>
<proteinExistence type="predicted"/>
<keyword evidence="2" id="KW-1185">Reference proteome</keyword>
<dbReference type="EMBL" id="JAVDKS010000007">
    <property type="protein sequence ID" value="MDQ2258057.1"/>
    <property type="molecule type" value="Genomic_DNA"/>
</dbReference>
<dbReference type="RefSeq" id="WP_279114169.1">
    <property type="nucleotide sequence ID" value="NZ_JAVDKR010000001.1"/>
</dbReference>
<reference evidence="1 2" key="1">
    <citation type="submission" date="2023-08" db="EMBL/GenBank/DDBJ databases">
        <authorList>
            <person name="Dale J."/>
        </authorList>
    </citation>
    <scope>NUCLEOTIDE SEQUENCE [LARGE SCALE GENOMIC DNA]</scope>
    <source>
        <strain evidence="1 2">2023EL-00788</strain>
    </source>
</reference>
<protein>
    <submittedName>
        <fullName evidence="1">Uncharacterized protein</fullName>
    </submittedName>
</protein>
<evidence type="ECO:0000313" key="1">
    <source>
        <dbReference type="EMBL" id="MDQ2258057.1"/>
    </source>
</evidence>
<accession>A0AAW8HE59</accession>
<gene>
    <name evidence="1" type="ORF">RBJ67_18165</name>
</gene>
<comment type="caution">
    <text evidence="1">The sequence shown here is derived from an EMBL/GenBank/DDBJ whole genome shotgun (WGS) entry which is preliminary data.</text>
</comment>